<keyword evidence="3" id="KW-1185">Reference proteome</keyword>
<accession>A0AAN7IAM8</accession>
<feature type="compositionally biased region" description="Polar residues" evidence="1">
    <location>
        <begin position="101"/>
        <end position="110"/>
    </location>
</feature>
<evidence type="ECO:0000256" key="1">
    <source>
        <dbReference type="SAM" id="MobiDB-lite"/>
    </source>
</evidence>
<feature type="compositionally biased region" description="Polar residues" evidence="1">
    <location>
        <begin position="76"/>
        <end position="94"/>
    </location>
</feature>
<dbReference type="AlphaFoldDB" id="A0AAN7IAM8"/>
<evidence type="ECO:0008006" key="4">
    <source>
        <dbReference type="Google" id="ProtNLM"/>
    </source>
</evidence>
<reference evidence="2 3" key="1">
    <citation type="journal article" date="2023" name="G3 (Bethesda)">
        <title>A haplotype-resolved chromosome-scale genome for Quercus rubra L. provides insights into the genetics of adaptive traits for red oak species.</title>
        <authorList>
            <person name="Kapoor B."/>
            <person name="Jenkins J."/>
            <person name="Schmutz J."/>
            <person name="Zhebentyayeva T."/>
            <person name="Kuelheim C."/>
            <person name="Coggeshall M."/>
            <person name="Heim C."/>
            <person name="Lasky J.R."/>
            <person name="Leites L."/>
            <person name="Islam-Faridi N."/>
            <person name="Romero-Severson J."/>
            <person name="DeLeo V.L."/>
            <person name="Lucas S.M."/>
            <person name="Lazic D."/>
            <person name="Gailing O."/>
            <person name="Carlson J."/>
            <person name="Staton M."/>
        </authorList>
    </citation>
    <scope>NUCLEOTIDE SEQUENCE [LARGE SCALE GENOMIC DNA]</scope>
    <source>
        <strain evidence="2">Pseudo-F2</strain>
    </source>
</reference>
<dbReference type="EMBL" id="JAXUIC010000009">
    <property type="protein sequence ID" value="KAK4572009.1"/>
    <property type="molecule type" value="Genomic_DNA"/>
</dbReference>
<name>A0AAN7IAM8_QUERU</name>
<dbReference type="Proteomes" id="UP001324115">
    <property type="component" value="Unassembled WGS sequence"/>
</dbReference>
<dbReference type="GO" id="GO:0003676">
    <property type="term" value="F:nucleic acid binding"/>
    <property type="evidence" value="ECO:0007669"/>
    <property type="project" value="InterPro"/>
</dbReference>
<protein>
    <recommendedName>
        <fullName evidence="4">CCHC-type domain-containing protein</fullName>
    </recommendedName>
</protein>
<feature type="region of interest" description="Disordered" evidence="1">
    <location>
        <begin position="1"/>
        <end position="116"/>
    </location>
</feature>
<proteinExistence type="predicted"/>
<evidence type="ECO:0000313" key="3">
    <source>
        <dbReference type="Proteomes" id="UP001324115"/>
    </source>
</evidence>
<organism evidence="2 3">
    <name type="scientific">Quercus rubra</name>
    <name type="common">Northern red oak</name>
    <name type="synonym">Quercus borealis</name>
    <dbReference type="NCBI Taxonomy" id="3512"/>
    <lineage>
        <taxon>Eukaryota</taxon>
        <taxon>Viridiplantae</taxon>
        <taxon>Streptophyta</taxon>
        <taxon>Embryophyta</taxon>
        <taxon>Tracheophyta</taxon>
        <taxon>Spermatophyta</taxon>
        <taxon>Magnoliopsida</taxon>
        <taxon>eudicotyledons</taxon>
        <taxon>Gunneridae</taxon>
        <taxon>Pentapetalae</taxon>
        <taxon>rosids</taxon>
        <taxon>fabids</taxon>
        <taxon>Fagales</taxon>
        <taxon>Fagaceae</taxon>
        <taxon>Quercus</taxon>
    </lineage>
</organism>
<gene>
    <name evidence="2" type="ORF">RGQ29_030419</name>
</gene>
<dbReference type="SUPFAM" id="SSF57756">
    <property type="entry name" value="Retrovirus zinc finger-like domains"/>
    <property type="match status" value="1"/>
</dbReference>
<sequence>MNKTIKCGKCKKEGHNARGCKAGITGETPWQRRDKLAKSKAAQGNKSTKTKQTTTPQTASQPPSTRSQPAYRAFGQTASQPAPNNRSEAATQPPTRFRANWFSSSSQLSFHTPKET</sequence>
<dbReference type="GO" id="GO:0008270">
    <property type="term" value="F:zinc ion binding"/>
    <property type="evidence" value="ECO:0007669"/>
    <property type="project" value="InterPro"/>
</dbReference>
<dbReference type="InterPro" id="IPR036875">
    <property type="entry name" value="Znf_CCHC_sf"/>
</dbReference>
<comment type="caution">
    <text evidence="2">The sequence shown here is derived from an EMBL/GenBank/DDBJ whole genome shotgun (WGS) entry which is preliminary data.</text>
</comment>
<evidence type="ECO:0000313" key="2">
    <source>
        <dbReference type="EMBL" id="KAK4572008.1"/>
    </source>
</evidence>
<dbReference type="EMBL" id="JAXUIC010000009">
    <property type="protein sequence ID" value="KAK4572008.1"/>
    <property type="molecule type" value="Genomic_DNA"/>
</dbReference>
<feature type="compositionally biased region" description="Low complexity" evidence="1">
    <location>
        <begin position="46"/>
        <end position="69"/>
    </location>
</feature>